<dbReference type="SUPFAM" id="SSF53756">
    <property type="entry name" value="UDP-Glycosyltransferase/glycogen phosphorylase"/>
    <property type="match status" value="1"/>
</dbReference>
<dbReference type="PANTHER" id="PTHR12526:SF629">
    <property type="entry name" value="TEICHURONIC ACID BIOSYNTHESIS GLYCOSYLTRANSFERASE TUAH-RELATED"/>
    <property type="match status" value="1"/>
</dbReference>
<feature type="domain" description="Glycosyl transferase family 1" evidence="3">
    <location>
        <begin position="153"/>
        <end position="316"/>
    </location>
</feature>
<dbReference type="OrthoDB" id="9810929at2"/>
<dbReference type="Pfam" id="PF00534">
    <property type="entry name" value="Glycos_transf_1"/>
    <property type="match status" value="1"/>
</dbReference>
<dbReference type="AlphaFoldDB" id="A0A1L3JHU0"/>
<protein>
    <submittedName>
        <fullName evidence="4">Glycosyl transferase family 1</fullName>
    </submittedName>
</protein>
<evidence type="ECO:0000256" key="2">
    <source>
        <dbReference type="ARBA" id="ARBA00022679"/>
    </source>
</evidence>
<dbReference type="Gene3D" id="3.40.50.2000">
    <property type="entry name" value="Glycogen Phosphorylase B"/>
    <property type="match status" value="2"/>
</dbReference>
<accession>A0A1L3JHU0</accession>
<gene>
    <name evidence="4" type="ORF">LPB136_04620</name>
</gene>
<dbReference type="EMBL" id="CP018155">
    <property type="protein sequence ID" value="APG64688.1"/>
    <property type="molecule type" value="Genomic_DNA"/>
</dbReference>
<reference evidence="4 5" key="1">
    <citation type="submission" date="2016-11" db="EMBL/GenBank/DDBJ databases">
        <title>Tenacibaculum sp. LPB0136, isolated from marine environment.</title>
        <authorList>
            <person name="Kim E."/>
            <person name="Yi H."/>
        </authorList>
    </citation>
    <scope>NUCLEOTIDE SEQUENCE [LARGE SCALE GENOMIC DNA]</scope>
    <source>
        <strain evidence="4 5">LPB0136</strain>
    </source>
</reference>
<dbReference type="KEGG" id="ten:LPB136_04620"/>
<evidence type="ECO:0000313" key="4">
    <source>
        <dbReference type="EMBL" id="APG64688.1"/>
    </source>
</evidence>
<dbReference type="STRING" id="1850252.LPB136_04620"/>
<dbReference type="Proteomes" id="UP000181898">
    <property type="component" value="Chromosome"/>
</dbReference>
<evidence type="ECO:0000256" key="1">
    <source>
        <dbReference type="ARBA" id="ARBA00022676"/>
    </source>
</evidence>
<keyword evidence="5" id="KW-1185">Reference proteome</keyword>
<name>A0A1L3JHU0_9FLAO</name>
<evidence type="ECO:0000259" key="3">
    <source>
        <dbReference type="Pfam" id="PF00534"/>
    </source>
</evidence>
<dbReference type="GO" id="GO:0016757">
    <property type="term" value="F:glycosyltransferase activity"/>
    <property type="evidence" value="ECO:0007669"/>
    <property type="project" value="UniProtKB-KW"/>
</dbReference>
<dbReference type="CDD" id="cd03801">
    <property type="entry name" value="GT4_PimA-like"/>
    <property type="match status" value="1"/>
</dbReference>
<dbReference type="PANTHER" id="PTHR12526">
    <property type="entry name" value="GLYCOSYLTRANSFERASE"/>
    <property type="match status" value="1"/>
</dbReference>
<sequence length="337" mass="38353">MMSNTILYIGNDLAKNSKYNSAMETLSSLLITEGYAIVKSSSKKNQLLRLINMCFSVYKYSGKVDYVLIDTFSTSAFYYAFFTSQLARLFNLKYIPILHGGNLPHRIKRSPSLSKLLFNNSYKNIAPSNYLKSEFEKMDYKVAFIPNPIEIEQYDFKSRKKLTPKLLYVRAFAKIYNPKLAIEVLKILKLTFPEVKLSMVGPDKDGSIKQVKALVTSYNLEENIEFTGVLPKEEWHKKSTEFDVFINTTNVDNTPVSVMEAMALGLPVISTNVCGLPYLINNTVDGILVEKNNPEQMANAIISLIKDNNLELAINARKKAESFAWTEVRKEWIKILS</sequence>
<evidence type="ECO:0000313" key="5">
    <source>
        <dbReference type="Proteomes" id="UP000181898"/>
    </source>
</evidence>
<proteinExistence type="predicted"/>
<dbReference type="InterPro" id="IPR001296">
    <property type="entry name" value="Glyco_trans_1"/>
</dbReference>
<dbReference type="RefSeq" id="WP_072555012.1">
    <property type="nucleotide sequence ID" value="NZ_CP018155.1"/>
</dbReference>
<keyword evidence="1" id="KW-0328">Glycosyltransferase</keyword>
<keyword evidence="2 4" id="KW-0808">Transferase</keyword>
<organism evidence="4 5">
    <name type="scientific">Tenacibaculum todarodis</name>
    <dbReference type="NCBI Taxonomy" id="1850252"/>
    <lineage>
        <taxon>Bacteria</taxon>
        <taxon>Pseudomonadati</taxon>
        <taxon>Bacteroidota</taxon>
        <taxon>Flavobacteriia</taxon>
        <taxon>Flavobacteriales</taxon>
        <taxon>Flavobacteriaceae</taxon>
        <taxon>Tenacibaculum</taxon>
    </lineage>
</organism>